<feature type="domain" description="C2H2-type" evidence="14">
    <location>
        <begin position="1387"/>
        <end position="1422"/>
    </location>
</feature>
<feature type="compositionally biased region" description="Polar residues" evidence="13">
    <location>
        <begin position="793"/>
        <end position="804"/>
    </location>
</feature>
<accession>A0A9Y3RJE3</accession>
<evidence type="ECO:0000256" key="11">
    <source>
        <dbReference type="ARBA" id="ARBA00023242"/>
    </source>
</evidence>
<gene>
    <name evidence="16" type="primary">znf687b</name>
</gene>
<dbReference type="Gene3D" id="3.30.160.60">
    <property type="entry name" value="Classic Zinc Finger"/>
    <property type="match status" value="5"/>
</dbReference>
<dbReference type="PROSITE" id="PS00028">
    <property type="entry name" value="ZINC_FINGER_C2H2_1"/>
    <property type="match status" value="6"/>
</dbReference>
<keyword evidence="15" id="KW-1185">Reference proteome</keyword>
<feature type="domain" description="C2H2-type" evidence="14">
    <location>
        <begin position="839"/>
        <end position="867"/>
    </location>
</feature>
<evidence type="ECO:0000256" key="2">
    <source>
        <dbReference type="ARBA" id="ARBA00004123"/>
    </source>
</evidence>
<keyword evidence="7" id="KW-0862">Zinc</keyword>
<protein>
    <submittedName>
        <fullName evidence="16">Zinc finger protein 687b isoform X2</fullName>
    </submittedName>
</protein>
<dbReference type="PANTHER" id="PTHR47222:SF2">
    <property type="entry name" value="ZINC FINGER PROTEIN 687"/>
    <property type="match status" value="1"/>
</dbReference>
<feature type="domain" description="C2H2-type" evidence="14">
    <location>
        <begin position="1324"/>
        <end position="1352"/>
    </location>
</feature>
<feature type="region of interest" description="Disordered" evidence="13">
    <location>
        <begin position="136"/>
        <end position="172"/>
    </location>
</feature>
<proteinExistence type="inferred from homology"/>
<feature type="compositionally biased region" description="Basic and acidic residues" evidence="13">
    <location>
        <begin position="1348"/>
        <end position="1360"/>
    </location>
</feature>
<dbReference type="PANTHER" id="PTHR47222">
    <property type="entry name" value="ZINC FINGER PROTEIN 532-RELATED"/>
    <property type="match status" value="1"/>
</dbReference>
<dbReference type="GO" id="GO:0008270">
    <property type="term" value="F:zinc ion binding"/>
    <property type="evidence" value="ECO:0007669"/>
    <property type="project" value="UniProtKB-KW"/>
</dbReference>
<evidence type="ECO:0000256" key="6">
    <source>
        <dbReference type="ARBA" id="ARBA00022771"/>
    </source>
</evidence>
<feature type="domain" description="C2H2-type" evidence="14">
    <location>
        <begin position="1022"/>
        <end position="1050"/>
    </location>
</feature>
<feature type="region of interest" description="Disordered" evidence="13">
    <location>
        <begin position="23"/>
        <end position="69"/>
    </location>
</feature>
<dbReference type="InterPro" id="IPR041697">
    <property type="entry name" value="Znf-C2H2_11"/>
</dbReference>
<name>A0A9Y3RJE3_9CICH</name>
<evidence type="ECO:0000313" key="15">
    <source>
        <dbReference type="Proteomes" id="UP000695023"/>
    </source>
</evidence>
<reference evidence="16" key="1">
    <citation type="submission" date="2025-08" db="UniProtKB">
        <authorList>
            <consortium name="RefSeq"/>
        </authorList>
    </citation>
    <scope>IDENTIFICATION</scope>
</reference>
<evidence type="ECO:0000256" key="1">
    <source>
        <dbReference type="ARBA" id="ARBA00003767"/>
    </source>
</evidence>
<feature type="domain" description="C2H2-type" evidence="14">
    <location>
        <begin position="991"/>
        <end position="1018"/>
    </location>
</feature>
<dbReference type="InterPro" id="IPR045914">
    <property type="entry name" value="Zn532-like"/>
</dbReference>
<feature type="compositionally biased region" description="Polar residues" evidence="13">
    <location>
        <begin position="342"/>
        <end position="359"/>
    </location>
</feature>
<organism evidence="15 16">
    <name type="scientific">Pundamilia nyererei</name>
    <dbReference type="NCBI Taxonomy" id="303518"/>
    <lineage>
        <taxon>Eukaryota</taxon>
        <taxon>Metazoa</taxon>
        <taxon>Chordata</taxon>
        <taxon>Craniata</taxon>
        <taxon>Vertebrata</taxon>
        <taxon>Euteleostomi</taxon>
        <taxon>Actinopterygii</taxon>
        <taxon>Neopterygii</taxon>
        <taxon>Teleostei</taxon>
        <taxon>Neoteleostei</taxon>
        <taxon>Acanthomorphata</taxon>
        <taxon>Ovalentaria</taxon>
        <taxon>Cichlomorphae</taxon>
        <taxon>Cichliformes</taxon>
        <taxon>Cichlidae</taxon>
        <taxon>African cichlids</taxon>
        <taxon>Pseudocrenilabrinae</taxon>
        <taxon>Haplochromini</taxon>
        <taxon>Pundamilia</taxon>
    </lineage>
</organism>
<feature type="compositionally biased region" description="Low complexity" evidence="13">
    <location>
        <begin position="195"/>
        <end position="206"/>
    </location>
</feature>
<evidence type="ECO:0000256" key="9">
    <source>
        <dbReference type="ARBA" id="ARBA00023125"/>
    </source>
</evidence>
<evidence type="ECO:0000313" key="16">
    <source>
        <dbReference type="RefSeq" id="XP_005740687.1"/>
    </source>
</evidence>
<feature type="compositionally biased region" description="Low complexity" evidence="13">
    <location>
        <begin position="457"/>
        <end position="474"/>
    </location>
</feature>
<dbReference type="InterPro" id="IPR036236">
    <property type="entry name" value="Znf_C2H2_sf"/>
</dbReference>
<feature type="compositionally biased region" description="Low complexity" evidence="13">
    <location>
        <begin position="218"/>
        <end position="233"/>
    </location>
</feature>
<evidence type="ECO:0000256" key="12">
    <source>
        <dbReference type="PROSITE-ProRule" id="PRU00042"/>
    </source>
</evidence>
<feature type="region of interest" description="Disordered" evidence="13">
    <location>
        <begin position="1043"/>
        <end position="1134"/>
    </location>
</feature>
<feature type="compositionally biased region" description="Basic and acidic residues" evidence="13">
    <location>
        <begin position="361"/>
        <end position="376"/>
    </location>
</feature>
<feature type="domain" description="C2H2-type" evidence="14">
    <location>
        <begin position="1161"/>
        <end position="1189"/>
    </location>
</feature>
<dbReference type="GO" id="GO:0005634">
    <property type="term" value="C:nucleus"/>
    <property type="evidence" value="ECO:0007669"/>
    <property type="project" value="UniProtKB-SubCell"/>
</dbReference>
<keyword evidence="9" id="KW-0238">DNA-binding</keyword>
<dbReference type="Proteomes" id="UP000695023">
    <property type="component" value="Unplaced"/>
</dbReference>
<feature type="region of interest" description="Disordered" evidence="13">
    <location>
        <begin position="1348"/>
        <end position="1386"/>
    </location>
</feature>
<dbReference type="SUPFAM" id="SSF57667">
    <property type="entry name" value="beta-beta-alpha zinc fingers"/>
    <property type="match status" value="3"/>
</dbReference>
<feature type="compositionally biased region" description="Low complexity" evidence="13">
    <location>
        <begin position="1115"/>
        <end position="1133"/>
    </location>
</feature>
<feature type="compositionally biased region" description="Acidic residues" evidence="13">
    <location>
        <begin position="1094"/>
        <end position="1114"/>
    </location>
</feature>
<keyword evidence="6 12" id="KW-0863">Zinc-finger</keyword>
<evidence type="ECO:0000256" key="13">
    <source>
        <dbReference type="SAM" id="MobiDB-lite"/>
    </source>
</evidence>
<dbReference type="SMART" id="SM00355">
    <property type="entry name" value="ZnF_C2H2"/>
    <property type="match status" value="15"/>
</dbReference>
<dbReference type="RefSeq" id="XP_005740687.1">
    <property type="nucleotide sequence ID" value="XM_005740630.1"/>
</dbReference>
<feature type="region of interest" description="Disordered" evidence="13">
    <location>
        <begin position="1216"/>
        <end position="1292"/>
    </location>
</feature>
<keyword evidence="8" id="KW-0805">Transcription regulation</keyword>
<feature type="region of interest" description="Disordered" evidence="13">
    <location>
        <begin position="775"/>
        <end position="824"/>
    </location>
</feature>
<dbReference type="CTD" id="100006039"/>
<dbReference type="GO" id="GO:0003677">
    <property type="term" value="F:DNA binding"/>
    <property type="evidence" value="ECO:0007669"/>
    <property type="project" value="UniProtKB-KW"/>
</dbReference>
<sequence length="1423" mass="150535">MGDMKTPDFDDLLAAFDIPDIDAKEAIQSAPDEAEGPHGAAGAPLGKPESVGSSMRAPSPSDPQADTSIVSVIVKNKVRIETVDGGEVDADQDTIDVITGVDVGPRLGACAPGLAESEALNHNGFGTSGVSTPLPLSQAQPNGAPWSVNTPKVSSESAGASTAKSHKQGGNIFNRLKPLVAQGSGDPVGRARKMQLLQQQHQQQQQDTGQERADGVKASLPSSSSLSAGSPPLGAGGPVGLASPFFPPSKPLLSTPPSAPSSHPLRSSQPFNGAPKGGPAEFQHQQVEEEDSDPDLGSPLVIQESPDSPTCTQLSRRYKSDSVSAQPSSSTASQPKPGDTPSGASLTSSAPPLGSTESPQVEDRHPEHVIEERDSPESPEPEMPKSTAQVTTKRCSSPAVASTPPPSELREPKEEEEEMEVGNGIDRVVDGKADKGENTKTGEENMEVDDGKTKPVSTDAGDTGDATPAASGTPSRPLKVRIKTIKTSTGGITRTVTRVAPKGGAAGKGVDPKAQAGERKVLGNKAQKPESSPGHMTTPSQKVSALNALPVSTLAASSVMLAAATKVQNKMAASDKAKVSATAVSITKSAALPVTPVAASSPKFSVAASGISVRTTTNKTANGGSGTIIGSGLQPNKPASIVNSTGAVISRSQSSLVEAFNKILNSKNLLPSYKPDLSALPPPEWGLPLPATGYRCLECGDAFALERSLARHYDRRSLRIEVTCNHCAKRLAFFNKCSLLLHAREHKERGLVMQCSHLVMRPVTVEQMIGQQDITPIGVSSPSSTPGGPNISANSSPMKDTSSPAAAAQPRSVRRAPQGPQALMPLPCKKAEGLQYNNFKCPECQTQFSGKAELVTHFQQIRAAPNSTCTQCSPPMMLPNSCAVSAHQRIHKHRAPHVCPECGGIARQASFQTHLDEACLHFARRIGYRCSSCQVVFGGLNSIKSHIQTAHCEVFHKCPSCPMAFKSSPSAQSHISTQHPTLTGGQAKMIYKCVMCDTVFTQKPLLYMHFDTHLAKQKVHVFKCPDCTKLYAQKGSMMEHIKTAHRGPSAKQESQTDGANPTSAPANASGPSGLKSKSSGKPDNSDGEDWGREQEEEEEEEEEDDDDDADEDYEAPGSHSTTTGGSSHPSAPTEWTCPQCQNTFTDNEDYLSHVKMEHGKFPCRICGGTFSTSSSLRRHERVIHEGNKRVFHCQYCTEGKRTFGSRFLMDKHIRLHHRNTDGQGPPMTRKRAATGGEGPGSSSEQDGEVGPPAARAGDEDETNTEDGGGPAKRTRASMASTSVGPSEAEEEDNVFRCVPCGFTTEDGAEFQRHIPQHRGDTASFQCLQCGVCFASAGSLSRHRFITHRVRDTQSDADRGTPRAQGSPDGSPAAGSPQAQGEDGDGNLGCKVCGRRFDKATDLNTHFRTHGMAFLTAHKTDKPQ</sequence>
<dbReference type="InterPro" id="IPR057356">
    <property type="entry name" value="Znf-C2H2_ZNF592"/>
</dbReference>
<feature type="compositionally biased region" description="Low complexity" evidence="13">
    <location>
        <begin position="1069"/>
        <end position="1082"/>
    </location>
</feature>
<evidence type="ECO:0000256" key="7">
    <source>
        <dbReference type="ARBA" id="ARBA00022833"/>
    </source>
</evidence>
<keyword evidence="4" id="KW-0479">Metal-binding</keyword>
<evidence type="ECO:0000256" key="3">
    <source>
        <dbReference type="ARBA" id="ARBA00006991"/>
    </source>
</evidence>
<dbReference type="Pfam" id="PF25412">
    <property type="entry name" value="zf-C2H2_ZNF592"/>
    <property type="match status" value="1"/>
</dbReference>
<feature type="compositionally biased region" description="Polar residues" evidence="13">
    <location>
        <begin position="136"/>
        <end position="163"/>
    </location>
</feature>
<dbReference type="Pfam" id="PF00096">
    <property type="entry name" value="zf-C2H2"/>
    <property type="match status" value="3"/>
</dbReference>
<feature type="compositionally biased region" description="Polar residues" evidence="13">
    <location>
        <begin position="305"/>
        <end position="315"/>
    </location>
</feature>
<feature type="domain" description="C2H2-type" evidence="14">
    <location>
        <begin position="1135"/>
        <end position="1162"/>
    </location>
</feature>
<keyword evidence="11" id="KW-0539">Nucleus</keyword>
<evidence type="ECO:0000256" key="5">
    <source>
        <dbReference type="ARBA" id="ARBA00022737"/>
    </source>
</evidence>
<dbReference type="Pfam" id="PF16622">
    <property type="entry name" value="zf-C2H2_11"/>
    <property type="match status" value="1"/>
</dbReference>
<feature type="compositionally biased region" description="Low complexity" evidence="13">
    <location>
        <begin position="321"/>
        <end position="335"/>
    </location>
</feature>
<feature type="compositionally biased region" description="Low complexity" evidence="13">
    <location>
        <begin position="501"/>
        <end position="514"/>
    </location>
</feature>
<comment type="subcellular location">
    <subcellularLocation>
        <location evidence="2">Nucleus</location>
    </subcellularLocation>
</comment>
<feature type="domain" description="C2H2-type" evidence="14">
    <location>
        <begin position="694"/>
        <end position="712"/>
    </location>
</feature>
<feature type="compositionally biased region" description="Polar residues" evidence="13">
    <location>
        <begin position="1051"/>
        <end position="1066"/>
    </location>
</feature>
<comment type="function">
    <text evidence="1">May be involved in transcriptional regulation.</text>
</comment>
<keyword evidence="5" id="KW-0677">Repeat</keyword>
<feature type="compositionally biased region" description="Low complexity" evidence="13">
    <location>
        <begin position="775"/>
        <end position="792"/>
    </location>
</feature>
<evidence type="ECO:0000256" key="10">
    <source>
        <dbReference type="ARBA" id="ARBA00023163"/>
    </source>
</evidence>
<feature type="region of interest" description="Disordered" evidence="13">
    <location>
        <begin position="195"/>
        <end position="476"/>
    </location>
</feature>
<feature type="compositionally biased region" description="Low complexity" evidence="13">
    <location>
        <begin position="251"/>
        <end position="265"/>
    </location>
</feature>
<evidence type="ECO:0000256" key="8">
    <source>
        <dbReference type="ARBA" id="ARBA00023015"/>
    </source>
</evidence>
<feature type="compositionally biased region" description="Low complexity" evidence="13">
    <location>
        <begin position="37"/>
        <end position="48"/>
    </location>
</feature>
<keyword evidence="10" id="KW-0804">Transcription</keyword>
<dbReference type="InterPro" id="IPR013087">
    <property type="entry name" value="Znf_C2H2_type"/>
</dbReference>
<feature type="compositionally biased region" description="Basic and acidic residues" evidence="13">
    <location>
        <begin position="427"/>
        <end position="453"/>
    </location>
</feature>
<comment type="similarity">
    <text evidence="3">Belongs to the krueppel C2H2-type zinc-finger protein family.</text>
</comment>
<evidence type="ECO:0000259" key="14">
    <source>
        <dbReference type="PROSITE" id="PS50157"/>
    </source>
</evidence>
<feature type="region of interest" description="Disordered" evidence="13">
    <location>
        <begin position="501"/>
        <end position="540"/>
    </location>
</feature>
<dbReference type="PROSITE" id="PS50157">
    <property type="entry name" value="ZINC_FINGER_C2H2_2"/>
    <property type="match status" value="8"/>
</dbReference>
<evidence type="ECO:0000256" key="4">
    <source>
        <dbReference type="ARBA" id="ARBA00022723"/>
    </source>
</evidence>